<reference evidence="1 2" key="1">
    <citation type="submission" date="2018-04" db="EMBL/GenBank/DDBJ databases">
        <authorList>
            <person name="Huttner S."/>
            <person name="Dainat J."/>
        </authorList>
    </citation>
    <scope>NUCLEOTIDE SEQUENCE [LARGE SCALE GENOMIC DNA]</scope>
</reference>
<accession>A0A3S4CCC8</accession>
<name>A0A3S4CCC8_9PEZI</name>
<proteinExistence type="predicted"/>
<evidence type="ECO:0000313" key="1">
    <source>
        <dbReference type="EMBL" id="SPQ27221.1"/>
    </source>
</evidence>
<sequence>MVPLTISKYSVDRECVDVMGFSSGWHDDKPAGGLVSGRARGRRGLLGVAFSRFFVKCASLKLGEANLNLRLCDLR</sequence>
<organism evidence="1 2">
    <name type="scientific">Thermothielavioides terrestris</name>
    <dbReference type="NCBI Taxonomy" id="2587410"/>
    <lineage>
        <taxon>Eukaryota</taxon>
        <taxon>Fungi</taxon>
        <taxon>Dikarya</taxon>
        <taxon>Ascomycota</taxon>
        <taxon>Pezizomycotina</taxon>
        <taxon>Sordariomycetes</taxon>
        <taxon>Sordariomycetidae</taxon>
        <taxon>Sordariales</taxon>
        <taxon>Chaetomiaceae</taxon>
        <taxon>Thermothielavioides</taxon>
    </lineage>
</organism>
<dbReference type="Proteomes" id="UP000289323">
    <property type="component" value="Unassembled WGS sequence"/>
</dbReference>
<dbReference type="AlphaFoldDB" id="A0A3S4CCC8"/>
<protein>
    <submittedName>
        <fullName evidence="1">1fe807f5-a900-4f90-888f-6ebac092d229</fullName>
    </submittedName>
</protein>
<dbReference type="EMBL" id="OUUZ01000019">
    <property type="protein sequence ID" value="SPQ27221.1"/>
    <property type="molecule type" value="Genomic_DNA"/>
</dbReference>
<gene>
    <name evidence="1" type="ORF">TT172_LOCUS9640</name>
</gene>
<evidence type="ECO:0000313" key="2">
    <source>
        <dbReference type="Proteomes" id="UP000289323"/>
    </source>
</evidence>